<gene>
    <name evidence="2" type="ORF">OTU49_016742</name>
</gene>
<feature type="transmembrane region" description="Helical" evidence="1">
    <location>
        <begin position="72"/>
        <end position="92"/>
    </location>
</feature>
<accession>A0AAW0Y6D5</accession>
<name>A0AAW0Y6D5_CHEQU</name>
<feature type="non-terminal residue" evidence="2">
    <location>
        <position position="152"/>
    </location>
</feature>
<reference evidence="2 3" key="1">
    <citation type="journal article" date="2024" name="BMC Genomics">
        <title>Genome assembly of redclaw crayfish (Cherax quadricarinatus) provides insights into its immune adaptation and hypoxia tolerance.</title>
        <authorList>
            <person name="Liu Z."/>
            <person name="Zheng J."/>
            <person name="Li H."/>
            <person name="Fang K."/>
            <person name="Wang S."/>
            <person name="He J."/>
            <person name="Zhou D."/>
            <person name="Weng S."/>
            <person name="Chi M."/>
            <person name="Gu Z."/>
            <person name="He J."/>
            <person name="Li F."/>
            <person name="Wang M."/>
        </authorList>
    </citation>
    <scope>NUCLEOTIDE SEQUENCE [LARGE SCALE GENOMIC DNA]</scope>
    <source>
        <strain evidence="2">ZL_2023a</strain>
    </source>
</reference>
<dbReference type="Proteomes" id="UP001445076">
    <property type="component" value="Unassembled WGS sequence"/>
</dbReference>
<evidence type="ECO:0000256" key="1">
    <source>
        <dbReference type="SAM" id="Phobius"/>
    </source>
</evidence>
<protein>
    <submittedName>
        <fullName evidence="2">Uncharacterized protein</fullName>
    </submittedName>
</protein>
<keyword evidence="1" id="KW-0472">Membrane</keyword>
<proteinExistence type="predicted"/>
<evidence type="ECO:0000313" key="2">
    <source>
        <dbReference type="EMBL" id="KAK8747312.1"/>
    </source>
</evidence>
<dbReference type="AlphaFoldDB" id="A0AAW0Y6D5"/>
<feature type="transmembrane region" description="Helical" evidence="1">
    <location>
        <begin position="18"/>
        <end position="37"/>
    </location>
</feature>
<evidence type="ECO:0000313" key="3">
    <source>
        <dbReference type="Proteomes" id="UP001445076"/>
    </source>
</evidence>
<dbReference type="EMBL" id="JARKIK010000015">
    <property type="protein sequence ID" value="KAK8747312.1"/>
    <property type="molecule type" value="Genomic_DNA"/>
</dbReference>
<comment type="caution">
    <text evidence="2">The sequence shown here is derived from an EMBL/GenBank/DDBJ whole genome shotgun (WGS) entry which is preliminary data.</text>
</comment>
<feature type="transmembrane region" description="Helical" evidence="1">
    <location>
        <begin position="128"/>
        <end position="151"/>
    </location>
</feature>
<sequence>ITYPPPLFFSSHFISPHFCLSFPSLLSSCLLFLPAFLPSICPSLPPSLPLAPSFYILFALAYPFLRVSPLSLLRLSLPICSCFLPLSSSFLFPLPSSFLFLPLSSSFLFSFAFPFFHCSYFPALSFSLVPIFFLFFSLFSLSFSLAAPLTLS</sequence>
<feature type="transmembrane region" description="Helical" evidence="1">
    <location>
        <begin position="49"/>
        <end position="65"/>
    </location>
</feature>
<feature type="transmembrane region" description="Helical" evidence="1">
    <location>
        <begin position="98"/>
        <end position="116"/>
    </location>
</feature>
<organism evidence="2 3">
    <name type="scientific">Cherax quadricarinatus</name>
    <name type="common">Australian red claw crayfish</name>
    <dbReference type="NCBI Taxonomy" id="27406"/>
    <lineage>
        <taxon>Eukaryota</taxon>
        <taxon>Metazoa</taxon>
        <taxon>Ecdysozoa</taxon>
        <taxon>Arthropoda</taxon>
        <taxon>Crustacea</taxon>
        <taxon>Multicrustacea</taxon>
        <taxon>Malacostraca</taxon>
        <taxon>Eumalacostraca</taxon>
        <taxon>Eucarida</taxon>
        <taxon>Decapoda</taxon>
        <taxon>Pleocyemata</taxon>
        <taxon>Astacidea</taxon>
        <taxon>Parastacoidea</taxon>
        <taxon>Parastacidae</taxon>
        <taxon>Cherax</taxon>
    </lineage>
</organism>
<feature type="non-terminal residue" evidence="2">
    <location>
        <position position="1"/>
    </location>
</feature>
<keyword evidence="3" id="KW-1185">Reference proteome</keyword>
<keyword evidence="1" id="KW-1133">Transmembrane helix</keyword>
<keyword evidence="1" id="KW-0812">Transmembrane</keyword>